<evidence type="ECO:0000256" key="1">
    <source>
        <dbReference type="SAM" id="Coils"/>
    </source>
</evidence>
<feature type="coiled-coil region" evidence="1">
    <location>
        <begin position="26"/>
        <end position="85"/>
    </location>
</feature>
<dbReference type="AlphaFoldDB" id="A0A382SGU8"/>
<accession>A0A382SGU8</accession>
<protein>
    <recommendedName>
        <fullName evidence="3">Outer membrane protein beta-barrel domain-containing protein</fullName>
    </recommendedName>
</protein>
<reference evidence="2" key="1">
    <citation type="submission" date="2018-05" db="EMBL/GenBank/DDBJ databases">
        <authorList>
            <person name="Lanie J.A."/>
            <person name="Ng W.-L."/>
            <person name="Kazmierczak K.M."/>
            <person name="Andrzejewski T.M."/>
            <person name="Davidsen T.M."/>
            <person name="Wayne K.J."/>
            <person name="Tettelin H."/>
            <person name="Glass J.I."/>
            <person name="Rusch D."/>
            <person name="Podicherti R."/>
            <person name="Tsui H.-C.T."/>
            <person name="Winkler M.E."/>
        </authorList>
    </citation>
    <scope>NUCLEOTIDE SEQUENCE</scope>
</reference>
<sequence>DKQVPWEASSLTGDFYFVPPTETTGDANLENERQKIVDEKRKLNEERQKLNAQKEAELRYERQNLAAEKKRLAAERQRIKDQSAKKQEFQTYEKSDTKFRGLIGYGSSGETSFNSTSLYFVWGKWGFGLSRLVLEATSSGLTWKKVKSQNQSLDLTYDYMDDITLIPFLDDTTLTLGLGIITNGEATSSALHTNTQKVSGYRFMGFLGKNFGKWELLGGYQYSTFTYEKLSSANDYSASGGLLVIGFGMEF</sequence>
<name>A0A382SGU8_9ZZZZ</name>
<evidence type="ECO:0008006" key="3">
    <source>
        <dbReference type="Google" id="ProtNLM"/>
    </source>
</evidence>
<dbReference type="EMBL" id="UINC01129012">
    <property type="protein sequence ID" value="SVD09134.1"/>
    <property type="molecule type" value="Genomic_DNA"/>
</dbReference>
<evidence type="ECO:0000313" key="2">
    <source>
        <dbReference type="EMBL" id="SVD09134.1"/>
    </source>
</evidence>
<proteinExistence type="predicted"/>
<gene>
    <name evidence="2" type="ORF">METZ01_LOCUS361988</name>
</gene>
<feature type="non-terminal residue" evidence="2">
    <location>
        <position position="1"/>
    </location>
</feature>
<keyword evidence="1" id="KW-0175">Coiled coil</keyword>
<organism evidence="2">
    <name type="scientific">marine metagenome</name>
    <dbReference type="NCBI Taxonomy" id="408172"/>
    <lineage>
        <taxon>unclassified sequences</taxon>
        <taxon>metagenomes</taxon>
        <taxon>ecological metagenomes</taxon>
    </lineage>
</organism>